<keyword evidence="2" id="KW-1185">Reference proteome</keyword>
<evidence type="ECO:0000313" key="2">
    <source>
        <dbReference type="Proteomes" id="UP000237105"/>
    </source>
</evidence>
<dbReference type="AlphaFoldDB" id="A0A2P5C5B5"/>
<name>A0A2P5C5B5_PARAD</name>
<organism evidence="1 2">
    <name type="scientific">Parasponia andersonii</name>
    <name type="common">Sponia andersonii</name>
    <dbReference type="NCBI Taxonomy" id="3476"/>
    <lineage>
        <taxon>Eukaryota</taxon>
        <taxon>Viridiplantae</taxon>
        <taxon>Streptophyta</taxon>
        <taxon>Embryophyta</taxon>
        <taxon>Tracheophyta</taxon>
        <taxon>Spermatophyta</taxon>
        <taxon>Magnoliopsida</taxon>
        <taxon>eudicotyledons</taxon>
        <taxon>Gunneridae</taxon>
        <taxon>Pentapetalae</taxon>
        <taxon>rosids</taxon>
        <taxon>fabids</taxon>
        <taxon>Rosales</taxon>
        <taxon>Cannabaceae</taxon>
        <taxon>Parasponia</taxon>
    </lineage>
</organism>
<gene>
    <name evidence="1" type="ORF">PanWU01x14_182330</name>
</gene>
<protein>
    <submittedName>
        <fullName evidence="1">Uncharacterized protein</fullName>
    </submittedName>
</protein>
<proteinExistence type="predicted"/>
<comment type="caution">
    <text evidence="1">The sequence shown here is derived from an EMBL/GenBank/DDBJ whole genome shotgun (WGS) entry which is preliminary data.</text>
</comment>
<dbReference type="Proteomes" id="UP000237105">
    <property type="component" value="Unassembled WGS sequence"/>
</dbReference>
<reference evidence="2" key="1">
    <citation type="submission" date="2016-06" db="EMBL/GenBank/DDBJ databases">
        <title>Parallel loss of symbiosis genes in relatives of nitrogen-fixing non-legume Parasponia.</title>
        <authorList>
            <person name="Van Velzen R."/>
            <person name="Holmer R."/>
            <person name="Bu F."/>
            <person name="Rutten L."/>
            <person name="Van Zeijl A."/>
            <person name="Liu W."/>
            <person name="Santuari L."/>
            <person name="Cao Q."/>
            <person name="Sharma T."/>
            <person name="Shen D."/>
            <person name="Roswanjaya Y."/>
            <person name="Wardhani T."/>
            <person name="Kalhor M.S."/>
            <person name="Jansen J."/>
            <person name="Van den Hoogen J."/>
            <person name="Gungor B."/>
            <person name="Hartog M."/>
            <person name="Hontelez J."/>
            <person name="Verver J."/>
            <person name="Yang W.-C."/>
            <person name="Schijlen E."/>
            <person name="Repin R."/>
            <person name="Schilthuizen M."/>
            <person name="Schranz E."/>
            <person name="Heidstra R."/>
            <person name="Miyata K."/>
            <person name="Fedorova E."/>
            <person name="Kohlen W."/>
            <person name="Bisseling T."/>
            <person name="Smit S."/>
            <person name="Geurts R."/>
        </authorList>
    </citation>
    <scope>NUCLEOTIDE SEQUENCE [LARGE SCALE GENOMIC DNA]</scope>
    <source>
        <strain evidence="2">cv. WU1-14</strain>
    </source>
</reference>
<accession>A0A2P5C5B5</accession>
<dbReference type="EMBL" id="JXTB01000173">
    <property type="protein sequence ID" value="PON56221.1"/>
    <property type="molecule type" value="Genomic_DNA"/>
</dbReference>
<sequence>MTHEIPSNAEKEAFASEVNTIKTIIKDCESYIKSLNEEILIDEGRAIVAHARGLVGDSMGSSGIKSAVFQVGRSDETSCSVFRL</sequence>
<evidence type="ECO:0000313" key="1">
    <source>
        <dbReference type="EMBL" id="PON56221.1"/>
    </source>
</evidence>